<proteinExistence type="predicted"/>
<keyword evidence="4" id="KW-1185">Reference proteome</keyword>
<dbReference type="Proteomes" id="UP000635142">
    <property type="component" value="Unassembled WGS sequence"/>
</dbReference>
<evidence type="ECO:0000259" key="2">
    <source>
        <dbReference type="Pfam" id="PF06724"/>
    </source>
</evidence>
<evidence type="ECO:0000256" key="1">
    <source>
        <dbReference type="SAM" id="Phobius"/>
    </source>
</evidence>
<feature type="transmembrane region" description="Helical" evidence="1">
    <location>
        <begin position="132"/>
        <end position="150"/>
    </location>
</feature>
<dbReference type="EMBL" id="JACTAG010000001">
    <property type="protein sequence ID" value="MBD3663742.1"/>
    <property type="molecule type" value="Genomic_DNA"/>
</dbReference>
<evidence type="ECO:0000313" key="3">
    <source>
        <dbReference type="EMBL" id="MBD3663742.1"/>
    </source>
</evidence>
<dbReference type="AlphaFoldDB" id="A0A927HDI6"/>
<organism evidence="3 4">
    <name type="scientific">Sulfitobacter aestuariivivens</name>
    <dbReference type="NCBI Taxonomy" id="2766981"/>
    <lineage>
        <taxon>Bacteria</taxon>
        <taxon>Pseudomonadati</taxon>
        <taxon>Pseudomonadota</taxon>
        <taxon>Alphaproteobacteria</taxon>
        <taxon>Rhodobacterales</taxon>
        <taxon>Roseobacteraceae</taxon>
        <taxon>Sulfitobacter</taxon>
    </lineage>
</organism>
<reference evidence="3" key="1">
    <citation type="submission" date="2020-08" db="EMBL/GenBank/DDBJ databases">
        <title>Sulfitobacter aestuariivivens sp. nov., isolated from a tidal flat.</title>
        <authorList>
            <person name="Park S."/>
            <person name="Yoon J.-H."/>
        </authorList>
    </citation>
    <scope>NUCLEOTIDE SEQUENCE</scope>
    <source>
        <strain evidence="3">TSTF-M16</strain>
    </source>
</reference>
<gene>
    <name evidence="3" type="ORF">H9Q16_07395</name>
</gene>
<dbReference type="InterPro" id="IPR009597">
    <property type="entry name" value="DUF1206"/>
</dbReference>
<feature type="transmembrane region" description="Helical" evidence="1">
    <location>
        <begin position="44"/>
        <end position="62"/>
    </location>
</feature>
<keyword evidence="1" id="KW-0812">Transmembrane</keyword>
<protein>
    <submittedName>
        <fullName evidence="3">DUF1206 domain-containing protein</fullName>
    </submittedName>
</protein>
<feature type="domain" description="DUF1206" evidence="2">
    <location>
        <begin position="177"/>
        <end position="245"/>
    </location>
</feature>
<sequence>MRAGYGARGLIYTTVGALAFAAALNSNEASGTKDALATLRAQPWGVTALWIIGFGLFAYMIWRIVAGAADVEDHGTDGKGLIARAGQVVTGVLHGIIGVSVLSLAMGGGNAGSGGAAEDWTQKLMSMPAGRYLVAAAALIMLGAGIYYAYKGWSGSYKDHLESSTFTRDAEPVLMGGLIIYGGLLALVAVSLGFAALNSDASQAGGLGQALQSLRDMAFGRFLLGIAGLGLLAFALYNFVEAKYRVIPRISGSDVKTLAKEAVS</sequence>
<name>A0A927HDI6_9RHOB</name>
<feature type="transmembrane region" description="Helical" evidence="1">
    <location>
        <begin position="218"/>
        <end position="240"/>
    </location>
</feature>
<evidence type="ECO:0000313" key="4">
    <source>
        <dbReference type="Proteomes" id="UP000635142"/>
    </source>
</evidence>
<feature type="transmembrane region" description="Helical" evidence="1">
    <location>
        <begin position="173"/>
        <end position="197"/>
    </location>
</feature>
<comment type="caution">
    <text evidence="3">The sequence shown here is derived from an EMBL/GenBank/DDBJ whole genome shotgun (WGS) entry which is preliminary data.</text>
</comment>
<feature type="transmembrane region" description="Helical" evidence="1">
    <location>
        <begin position="7"/>
        <end position="24"/>
    </location>
</feature>
<feature type="domain" description="DUF1206" evidence="2">
    <location>
        <begin position="3"/>
        <end position="68"/>
    </location>
</feature>
<keyword evidence="1" id="KW-1133">Transmembrane helix</keyword>
<keyword evidence="1" id="KW-0472">Membrane</keyword>
<accession>A0A927HDI6</accession>
<dbReference type="Pfam" id="PF06724">
    <property type="entry name" value="DUF1206"/>
    <property type="match status" value="3"/>
</dbReference>
<feature type="domain" description="DUF1206" evidence="2">
    <location>
        <begin position="85"/>
        <end position="154"/>
    </location>
</feature>